<evidence type="ECO:0008006" key="3">
    <source>
        <dbReference type="Google" id="ProtNLM"/>
    </source>
</evidence>
<name>A0ABU8RUP8_9SPHN</name>
<protein>
    <recommendedName>
        <fullName evidence="3">Phasin domain-containing protein</fullName>
    </recommendedName>
</protein>
<dbReference type="RefSeq" id="WP_339586760.1">
    <property type="nucleotide sequence ID" value="NZ_JBBHJZ010000002.1"/>
</dbReference>
<reference evidence="1 2" key="1">
    <citation type="submission" date="2024-03" db="EMBL/GenBank/DDBJ databases">
        <authorList>
            <person name="Jo J.-H."/>
        </authorList>
    </citation>
    <scope>NUCLEOTIDE SEQUENCE [LARGE SCALE GENOMIC DNA]</scope>
    <source>
        <strain evidence="1 2">PS1R-30</strain>
    </source>
</reference>
<evidence type="ECO:0000313" key="1">
    <source>
        <dbReference type="EMBL" id="MEJ5976798.1"/>
    </source>
</evidence>
<dbReference type="EMBL" id="JBBHJZ010000002">
    <property type="protein sequence ID" value="MEJ5976798.1"/>
    <property type="molecule type" value="Genomic_DNA"/>
</dbReference>
<keyword evidence="2" id="KW-1185">Reference proteome</keyword>
<gene>
    <name evidence="1" type="ORF">WG901_09150</name>
</gene>
<organism evidence="1 2">
    <name type="scientific">Novosphingobium anseongense</name>
    <dbReference type="NCBI Taxonomy" id="3133436"/>
    <lineage>
        <taxon>Bacteria</taxon>
        <taxon>Pseudomonadati</taxon>
        <taxon>Pseudomonadota</taxon>
        <taxon>Alphaproteobacteria</taxon>
        <taxon>Sphingomonadales</taxon>
        <taxon>Sphingomonadaceae</taxon>
        <taxon>Novosphingobium</taxon>
    </lineage>
</organism>
<sequence>MLKFQEAAVHVIGGDIRTTLDTMDQAFASHLRLAAEAVDAMRGSGMPVSQSQRLMTILHEGQSAGLAWRQNMQATIGLMQSFQRRSNQAETAAGCPEGWDDIGFFTTGSITSAEVARAATVEAS</sequence>
<evidence type="ECO:0000313" key="2">
    <source>
        <dbReference type="Proteomes" id="UP001361239"/>
    </source>
</evidence>
<dbReference type="Proteomes" id="UP001361239">
    <property type="component" value="Unassembled WGS sequence"/>
</dbReference>
<comment type="caution">
    <text evidence="1">The sequence shown here is derived from an EMBL/GenBank/DDBJ whole genome shotgun (WGS) entry which is preliminary data.</text>
</comment>
<proteinExistence type="predicted"/>
<accession>A0ABU8RUP8</accession>